<reference evidence="2 3" key="1">
    <citation type="submission" date="2018-12" db="EMBL/GenBank/DDBJ databases">
        <title>The whole draft genome of Aquabacterium sp. SJQ9.</title>
        <authorList>
            <person name="Sun L."/>
            <person name="Gao X."/>
            <person name="Chen W."/>
            <person name="Huang K."/>
        </authorList>
    </citation>
    <scope>NUCLEOTIDE SEQUENCE [LARGE SCALE GENOMIC DNA]</scope>
    <source>
        <strain evidence="2 3">SJQ9</strain>
    </source>
</reference>
<dbReference type="Proteomes" id="UP000269265">
    <property type="component" value="Unassembled WGS sequence"/>
</dbReference>
<dbReference type="Gene3D" id="2.60.120.10">
    <property type="entry name" value="Jelly Rolls"/>
    <property type="match status" value="1"/>
</dbReference>
<dbReference type="InterPro" id="IPR013096">
    <property type="entry name" value="Cupin_2"/>
</dbReference>
<organism evidence="2 3">
    <name type="scientific">Aquabacterium soli</name>
    <dbReference type="NCBI Taxonomy" id="2493092"/>
    <lineage>
        <taxon>Bacteria</taxon>
        <taxon>Pseudomonadati</taxon>
        <taxon>Pseudomonadota</taxon>
        <taxon>Betaproteobacteria</taxon>
        <taxon>Burkholderiales</taxon>
        <taxon>Aquabacterium</taxon>
    </lineage>
</organism>
<dbReference type="InterPro" id="IPR014710">
    <property type="entry name" value="RmlC-like_jellyroll"/>
</dbReference>
<dbReference type="EMBL" id="RSED01000009">
    <property type="protein sequence ID" value="RRS03921.1"/>
    <property type="molecule type" value="Genomic_DNA"/>
</dbReference>
<evidence type="ECO:0000313" key="3">
    <source>
        <dbReference type="Proteomes" id="UP000269265"/>
    </source>
</evidence>
<gene>
    <name evidence="2" type="ORF">EIP75_13295</name>
</gene>
<feature type="domain" description="Cupin type-2" evidence="1">
    <location>
        <begin position="33"/>
        <end position="93"/>
    </location>
</feature>
<dbReference type="SUPFAM" id="SSF51182">
    <property type="entry name" value="RmlC-like cupins"/>
    <property type="match status" value="1"/>
</dbReference>
<dbReference type="RefSeq" id="WP_125243761.1">
    <property type="nucleotide sequence ID" value="NZ_RSED01000009.1"/>
</dbReference>
<accession>A0A3R8S1H6</accession>
<dbReference type="AlphaFoldDB" id="A0A3R8S1H6"/>
<protein>
    <submittedName>
        <fullName evidence="2">Cupin domain-containing protein</fullName>
    </submittedName>
</protein>
<evidence type="ECO:0000259" key="1">
    <source>
        <dbReference type="Pfam" id="PF07883"/>
    </source>
</evidence>
<evidence type="ECO:0000313" key="2">
    <source>
        <dbReference type="EMBL" id="RRS03921.1"/>
    </source>
</evidence>
<proteinExistence type="predicted"/>
<dbReference type="CDD" id="cd06981">
    <property type="entry name" value="cupin_reut_a1446"/>
    <property type="match status" value="1"/>
</dbReference>
<dbReference type="Pfam" id="PF07883">
    <property type="entry name" value="Cupin_2"/>
    <property type="match status" value="1"/>
</dbReference>
<keyword evidence="3" id="KW-1185">Reference proteome</keyword>
<sequence>MNLFSQATPPEQGERFDELLRHRNLVIERILSAPGTRSAEYVQAQDEWVLLVQGEAELIVDGRGVRLAAGDHLFIPAGVPHTVVDTSAGALWLAVHLHPAPSTS</sequence>
<comment type="caution">
    <text evidence="2">The sequence shown here is derived from an EMBL/GenBank/DDBJ whole genome shotgun (WGS) entry which is preliminary data.</text>
</comment>
<name>A0A3R8S1H6_9BURK</name>
<dbReference type="OrthoDB" id="9798585at2"/>
<dbReference type="InterPro" id="IPR011051">
    <property type="entry name" value="RmlC_Cupin_sf"/>
</dbReference>